<feature type="region of interest" description="Disordered" evidence="1">
    <location>
        <begin position="9"/>
        <end position="40"/>
    </location>
</feature>
<reference evidence="2 3" key="1">
    <citation type="journal article" date="2012" name="BMC Genomics">
        <title>Tools to kill: Genome of one of the most destructive plant pathogenic fungi Macrophomina phaseolina.</title>
        <authorList>
            <person name="Islam M.S."/>
            <person name="Haque M.S."/>
            <person name="Islam M.M."/>
            <person name="Emdad E.M."/>
            <person name="Halim A."/>
            <person name="Hossen Q.M.M."/>
            <person name="Hossain M.Z."/>
            <person name="Ahmed B."/>
            <person name="Rahim S."/>
            <person name="Rahman M.S."/>
            <person name="Alam M.M."/>
            <person name="Hou S."/>
            <person name="Wan X."/>
            <person name="Saito J.A."/>
            <person name="Alam M."/>
        </authorList>
    </citation>
    <scope>NUCLEOTIDE SEQUENCE [LARGE SCALE GENOMIC DNA]</scope>
    <source>
        <strain evidence="2 3">MS6</strain>
    </source>
</reference>
<gene>
    <name evidence="2" type="ORF">MPH_07185</name>
</gene>
<dbReference type="Proteomes" id="UP000007129">
    <property type="component" value="Unassembled WGS sequence"/>
</dbReference>
<comment type="caution">
    <text evidence="2">The sequence shown here is derived from an EMBL/GenBank/DDBJ whole genome shotgun (WGS) entry which is preliminary data.</text>
</comment>
<protein>
    <submittedName>
        <fullName evidence="2">Uncharacterized protein</fullName>
    </submittedName>
</protein>
<dbReference type="InParanoid" id="K2SG03"/>
<accession>K2SG03</accession>
<name>K2SG03_MACPH</name>
<evidence type="ECO:0000256" key="1">
    <source>
        <dbReference type="SAM" id="MobiDB-lite"/>
    </source>
</evidence>
<dbReference type="EMBL" id="AHHD01000293">
    <property type="protein sequence ID" value="EKG15750.1"/>
    <property type="molecule type" value="Genomic_DNA"/>
</dbReference>
<evidence type="ECO:0000313" key="3">
    <source>
        <dbReference type="Proteomes" id="UP000007129"/>
    </source>
</evidence>
<dbReference type="AlphaFoldDB" id="K2SG03"/>
<sequence>MHLAFDQAATLPINPPISSTPCRNPRRPEQTSRSQLPRRYQTHRTSLIMCRLSREVCASCGRIINYVILNGCPETTRAPCINPTLTHPEFSSLPCHYCSLSTWRWLNKNCRLLHNMKCRQCGRQNSKLAHFHRLLQDATSNHSGLGEEEEKKLRVIRSILAKEVVLDQDELRGLSPRDDTSLEEQQRVLPELYFGSESFETSCSQAVEDVLRYE</sequence>
<dbReference type="HOGENOM" id="CLU_1289146_0_0_1"/>
<proteinExistence type="predicted"/>
<organism evidence="2 3">
    <name type="scientific">Macrophomina phaseolina (strain MS6)</name>
    <name type="common">Charcoal rot fungus</name>
    <dbReference type="NCBI Taxonomy" id="1126212"/>
    <lineage>
        <taxon>Eukaryota</taxon>
        <taxon>Fungi</taxon>
        <taxon>Dikarya</taxon>
        <taxon>Ascomycota</taxon>
        <taxon>Pezizomycotina</taxon>
        <taxon>Dothideomycetes</taxon>
        <taxon>Dothideomycetes incertae sedis</taxon>
        <taxon>Botryosphaeriales</taxon>
        <taxon>Botryosphaeriaceae</taxon>
        <taxon>Macrophomina</taxon>
    </lineage>
</organism>
<evidence type="ECO:0000313" key="2">
    <source>
        <dbReference type="EMBL" id="EKG15750.1"/>
    </source>
</evidence>
<dbReference type="VEuPathDB" id="FungiDB:MPH_07185"/>